<gene>
    <name evidence="5" type="ORF">UFOPK1572_00027</name>
</gene>
<keyword evidence="2" id="KW-0663">Pyridoxal phosphate</keyword>
<dbReference type="PANTHER" id="PTHR48078:SF6">
    <property type="entry name" value="L-THREONINE DEHYDRATASE CATABOLIC TDCB"/>
    <property type="match status" value="1"/>
</dbReference>
<evidence type="ECO:0000256" key="1">
    <source>
        <dbReference type="ARBA" id="ARBA00001933"/>
    </source>
</evidence>
<evidence type="ECO:0000313" key="5">
    <source>
        <dbReference type="EMBL" id="CAB4548963.1"/>
    </source>
</evidence>
<comment type="cofactor">
    <cofactor evidence="1">
        <name>pyridoxal 5'-phosphate</name>
        <dbReference type="ChEBI" id="CHEBI:597326"/>
    </cofactor>
</comment>
<proteinExistence type="predicted"/>
<dbReference type="GO" id="GO:0006567">
    <property type="term" value="P:L-threonine catabolic process"/>
    <property type="evidence" value="ECO:0007669"/>
    <property type="project" value="TreeGrafter"/>
</dbReference>
<sequence>MSTRVTGMSCSVCGVQVSLVVPMQWVCPRATSADRHHVLGFDVVAADVDNFSSENPFLFFREQLAVDAFGAAIGLSEATRIDIIASLDNAVERVAGTGFRKTPLARADELSDALGFAASGGVWVKDETHNVAGSHKARHLFTELVYLLMAERAGLTPWSQESDRPPLAIASCGNAAIAASTLARALQWPIAVHVPVTAQESMLKALYALDADVRICPRRDNDPPGDPCVWRFRELVQQGALPFGVQGTENVWCLDGGRTLGWEIAEQMPQMDRVFMQVGGGAFASTFASSFYSSGGSARLQAVQTEGCAPLVRAWQRFVELGEPRDIGATWSDVMWPWEQTPVSFADGILDDETYDWIDIVGHMRSSQGGAIRASESNIVRAHHMAHEFTDIDVSPTGSSGLAGVLEIRDELDADEKVLVVFSGQSR</sequence>
<accession>A0A6J6CFH9</accession>
<dbReference type="PANTHER" id="PTHR48078">
    <property type="entry name" value="THREONINE DEHYDRATASE, MITOCHONDRIAL-RELATED"/>
    <property type="match status" value="1"/>
</dbReference>
<dbReference type="GO" id="GO:0006565">
    <property type="term" value="P:L-serine catabolic process"/>
    <property type="evidence" value="ECO:0007669"/>
    <property type="project" value="TreeGrafter"/>
</dbReference>
<evidence type="ECO:0000256" key="3">
    <source>
        <dbReference type="ARBA" id="ARBA00023239"/>
    </source>
</evidence>
<dbReference type="GO" id="GO:0004794">
    <property type="term" value="F:threonine deaminase activity"/>
    <property type="evidence" value="ECO:0007669"/>
    <property type="project" value="TreeGrafter"/>
</dbReference>
<dbReference type="SUPFAM" id="SSF53686">
    <property type="entry name" value="Tryptophan synthase beta subunit-like PLP-dependent enzymes"/>
    <property type="match status" value="1"/>
</dbReference>
<protein>
    <submittedName>
        <fullName evidence="5">Unannotated protein</fullName>
    </submittedName>
</protein>
<dbReference type="AlphaFoldDB" id="A0A6J6CFH9"/>
<dbReference type="InterPro" id="IPR036052">
    <property type="entry name" value="TrpB-like_PALP_sf"/>
</dbReference>
<dbReference type="InterPro" id="IPR001926">
    <property type="entry name" value="TrpB-like_PALP"/>
</dbReference>
<evidence type="ECO:0000259" key="4">
    <source>
        <dbReference type="Pfam" id="PF00291"/>
    </source>
</evidence>
<feature type="domain" description="Tryptophan synthase beta chain-like PALP" evidence="4">
    <location>
        <begin position="98"/>
        <end position="424"/>
    </location>
</feature>
<organism evidence="5">
    <name type="scientific">freshwater metagenome</name>
    <dbReference type="NCBI Taxonomy" id="449393"/>
    <lineage>
        <taxon>unclassified sequences</taxon>
        <taxon>metagenomes</taxon>
        <taxon>ecological metagenomes</taxon>
    </lineage>
</organism>
<keyword evidence="3" id="KW-0456">Lyase</keyword>
<evidence type="ECO:0000256" key="2">
    <source>
        <dbReference type="ARBA" id="ARBA00022898"/>
    </source>
</evidence>
<dbReference type="GO" id="GO:0003941">
    <property type="term" value="F:L-serine ammonia-lyase activity"/>
    <property type="evidence" value="ECO:0007669"/>
    <property type="project" value="TreeGrafter"/>
</dbReference>
<name>A0A6J6CFH9_9ZZZZ</name>
<reference evidence="5" key="1">
    <citation type="submission" date="2020-05" db="EMBL/GenBank/DDBJ databases">
        <authorList>
            <person name="Chiriac C."/>
            <person name="Salcher M."/>
            <person name="Ghai R."/>
            <person name="Kavagutti S V."/>
        </authorList>
    </citation>
    <scope>NUCLEOTIDE SEQUENCE</scope>
</reference>
<dbReference type="Pfam" id="PF00291">
    <property type="entry name" value="PALP"/>
    <property type="match status" value="1"/>
</dbReference>
<dbReference type="InterPro" id="IPR050147">
    <property type="entry name" value="Ser/Thr_Dehydratase"/>
</dbReference>
<dbReference type="EMBL" id="CAEZTC010000002">
    <property type="protein sequence ID" value="CAB4548963.1"/>
    <property type="molecule type" value="Genomic_DNA"/>
</dbReference>
<dbReference type="GO" id="GO:0009097">
    <property type="term" value="P:isoleucine biosynthetic process"/>
    <property type="evidence" value="ECO:0007669"/>
    <property type="project" value="TreeGrafter"/>
</dbReference>
<dbReference type="Gene3D" id="3.40.50.1100">
    <property type="match status" value="2"/>
</dbReference>